<dbReference type="InterPro" id="IPR013216">
    <property type="entry name" value="Methyltransf_11"/>
</dbReference>
<dbReference type="CDD" id="cd02440">
    <property type="entry name" value="AdoMet_MTases"/>
    <property type="match status" value="1"/>
</dbReference>
<dbReference type="AlphaFoldDB" id="A0A381REC4"/>
<dbReference type="GO" id="GO:0008757">
    <property type="term" value="F:S-adenosylmethionine-dependent methyltransferase activity"/>
    <property type="evidence" value="ECO:0007669"/>
    <property type="project" value="InterPro"/>
</dbReference>
<accession>A0A381REC4</accession>
<name>A0A381REC4_9ZZZZ</name>
<reference evidence="2" key="1">
    <citation type="submission" date="2018-05" db="EMBL/GenBank/DDBJ databases">
        <authorList>
            <person name="Lanie J.A."/>
            <person name="Ng W.-L."/>
            <person name="Kazmierczak K.M."/>
            <person name="Andrzejewski T.M."/>
            <person name="Davidsen T.M."/>
            <person name="Wayne K.J."/>
            <person name="Tettelin H."/>
            <person name="Glass J.I."/>
            <person name="Rusch D."/>
            <person name="Podicherti R."/>
            <person name="Tsui H.-C.T."/>
            <person name="Winkler M.E."/>
        </authorList>
    </citation>
    <scope>NUCLEOTIDE SEQUENCE</scope>
</reference>
<dbReference type="PANTHER" id="PTHR42912:SF80">
    <property type="entry name" value="METHYLTRANSFERASE DOMAIN-CONTAINING PROTEIN"/>
    <property type="match status" value="1"/>
</dbReference>
<protein>
    <recommendedName>
        <fullName evidence="1">Methyltransferase type 11 domain-containing protein</fullName>
    </recommendedName>
</protein>
<dbReference type="Pfam" id="PF08241">
    <property type="entry name" value="Methyltransf_11"/>
    <property type="match status" value="1"/>
</dbReference>
<gene>
    <name evidence="2" type="ORF">METZ01_LOCUS42894</name>
</gene>
<evidence type="ECO:0000259" key="1">
    <source>
        <dbReference type="Pfam" id="PF08241"/>
    </source>
</evidence>
<dbReference type="SUPFAM" id="SSF53335">
    <property type="entry name" value="S-adenosyl-L-methionine-dependent methyltransferases"/>
    <property type="match status" value="1"/>
</dbReference>
<dbReference type="InterPro" id="IPR050508">
    <property type="entry name" value="Methyltransf_Superfamily"/>
</dbReference>
<dbReference type="InterPro" id="IPR029063">
    <property type="entry name" value="SAM-dependent_MTases_sf"/>
</dbReference>
<evidence type="ECO:0000313" key="2">
    <source>
        <dbReference type="EMBL" id="SUZ90040.1"/>
    </source>
</evidence>
<dbReference type="PANTHER" id="PTHR42912">
    <property type="entry name" value="METHYLTRANSFERASE"/>
    <property type="match status" value="1"/>
</dbReference>
<dbReference type="Gene3D" id="3.40.50.150">
    <property type="entry name" value="Vaccinia Virus protein VP39"/>
    <property type="match status" value="1"/>
</dbReference>
<sequence>MLSLFKEESAPDTEIIATSDVASRALSVTAVKTDFVEKVYGNLASVYDVFFGPTLHAGRLEAIRNISIKPGDKVLEVGVGTAINATLYPRHCSVTGVDLSASMLEKAARRIQRHKVSNMRLLQMDAANLKFPDESFDTVYAPYLMSVVPDPVQVAREMVRVCRTGGRVVFLNHFKSENPVLSRIEQLLSPMTVHVGFKLDLDMQAFFAQTGINPESIKKVNVPRMWSLVSCIKGE</sequence>
<organism evidence="2">
    <name type="scientific">marine metagenome</name>
    <dbReference type="NCBI Taxonomy" id="408172"/>
    <lineage>
        <taxon>unclassified sequences</taxon>
        <taxon>metagenomes</taxon>
        <taxon>ecological metagenomes</taxon>
    </lineage>
</organism>
<feature type="domain" description="Methyltransferase type 11" evidence="1">
    <location>
        <begin position="75"/>
        <end position="170"/>
    </location>
</feature>
<proteinExistence type="predicted"/>
<dbReference type="EMBL" id="UINC01001861">
    <property type="protein sequence ID" value="SUZ90040.1"/>
    <property type="molecule type" value="Genomic_DNA"/>
</dbReference>